<name>A0A6I1GBS7_9BIFI</name>
<proteinExistence type="predicted"/>
<organism evidence="1 2">
    <name type="scientific">Bifidobacterium leontopitheci</name>
    <dbReference type="NCBI Taxonomy" id="2650774"/>
    <lineage>
        <taxon>Bacteria</taxon>
        <taxon>Bacillati</taxon>
        <taxon>Actinomycetota</taxon>
        <taxon>Actinomycetes</taxon>
        <taxon>Bifidobacteriales</taxon>
        <taxon>Bifidobacteriaceae</taxon>
        <taxon>Bifidobacterium</taxon>
    </lineage>
</organism>
<accession>A0A6I1GBS7</accession>
<reference evidence="1 2" key="1">
    <citation type="submission" date="2019-09" db="EMBL/GenBank/DDBJ databases">
        <title>Characterization of the phylogenetic diversity of two novel species belonging to the genus Bifidobacterium: Bifidobacterium cebidarum sp. nov. and Bifidobacterium leontopitheci sp. nov.</title>
        <authorList>
            <person name="Lugli G.A."/>
            <person name="Duranti S."/>
            <person name="Milani C."/>
            <person name="Turroni F."/>
            <person name="Ventura M."/>
        </authorList>
    </citation>
    <scope>NUCLEOTIDE SEQUENCE [LARGE SCALE GENOMIC DNA]</scope>
    <source>
        <strain evidence="1 2">LMG 31471</strain>
    </source>
</reference>
<dbReference type="AlphaFoldDB" id="A0A6I1GBS7"/>
<keyword evidence="2" id="KW-1185">Reference proteome</keyword>
<sequence length="74" mass="8152">MFSTQARTKVRKTSGVIQFWNALEIPSIISKLIQPKGLSPNNRPMQHAEKSGELSGKTVGRYADFRCDSASLTA</sequence>
<evidence type="ECO:0000313" key="2">
    <source>
        <dbReference type="Proteomes" id="UP000441772"/>
    </source>
</evidence>
<dbReference type="Proteomes" id="UP000441772">
    <property type="component" value="Unassembled WGS sequence"/>
</dbReference>
<evidence type="ECO:0000313" key="1">
    <source>
        <dbReference type="EMBL" id="KAB7789025.1"/>
    </source>
</evidence>
<protein>
    <submittedName>
        <fullName evidence="1">Uncharacterized protein</fullName>
    </submittedName>
</protein>
<gene>
    <name evidence="1" type="ORF">F7D09_2008</name>
</gene>
<comment type="caution">
    <text evidence="1">The sequence shown here is derived from an EMBL/GenBank/DDBJ whole genome shotgun (WGS) entry which is preliminary data.</text>
</comment>
<dbReference type="EMBL" id="WBVT01000052">
    <property type="protein sequence ID" value="KAB7789025.1"/>
    <property type="molecule type" value="Genomic_DNA"/>
</dbReference>